<dbReference type="Pfam" id="PF00544">
    <property type="entry name" value="Pectate_lyase_4"/>
    <property type="match status" value="1"/>
</dbReference>
<comment type="subcellular location">
    <subcellularLocation>
        <location evidence="2">Secreted</location>
    </subcellularLocation>
</comment>
<keyword evidence="6" id="KW-1185">Reference proteome</keyword>
<dbReference type="EMBL" id="CP000812">
    <property type="protein sequence ID" value="ABV33702.1"/>
    <property type="molecule type" value="Genomic_DNA"/>
</dbReference>
<dbReference type="PANTHER" id="PTHR31683:SF18">
    <property type="entry name" value="PECTATE LYASE 21-RELATED"/>
    <property type="match status" value="1"/>
</dbReference>
<keyword evidence="3" id="KW-0732">Signal</keyword>
<dbReference type="STRING" id="416591.Tlet_1137"/>
<evidence type="ECO:0000259" key="4">
    <source>
        <dbReference type="SMART" id="SM00656"/>
    </source>
</evidence>
<dbReference type="CAZy" id="PL1">
    <property type="family name" value="Polysaccharide Lyase Family 1"/>
</dbReference>
<dbReference type="KEGG" id="tle:Tlet_1137"/>
<keyword evidence="2" id="KW-0119">Carbohydrate metabolism</keyword>
<dbReference type="GO" id="GO:0000272">
    <property type="term" value="P:polysaccharide catabolic process"/>
    <property type="evidence" value="ECO:0007669"/>
    <property type="project" value="UniProtKB-KW"/>
</dbReference>
<dbReference type="Proteomes" id="UP000002016">
    <property type="component" value="Chromosome"/>
</dbReference>
<dbReference type="PANTHER" id="PTHR31683">
    <property type="entry name" value="PECTATE LYASE 18-RELATED"/>
    <property type="match status" value="1"/>
</dbReference>
<dbReference type="RefSeq" id="WP_012003183.1">
    <property type="nucleotide sequence ID" value="NC_009828.1"/>
</dbReference>
<dbReference type="SMART" id="SM00656">
    <property type="entry name" value="Amb_all"/>
    <property type="match status" value="1"/>
</dbReference>
<feature type="signal peptide" evidence="3">
    <location>
        <begin position="1"/>
        <end position="19"/>
    </location>
</feature>
<feature type="chain" id="PRO_5002719195" evidence="3">
    <location>
        <begin position="20"/>
        <end position="362"/>
    </location>
</feature>
<evidence type="ECO:0000313" key="6">
    <source>
        <dbReference type="Proteomes" id="UP000002016"/>
    </source>
</evidence>
<keyword evidence="2" id="KW-0624">Polysaccharide degradation</keyword>
<reference evidence="5 6" key="2">
    <citation type="journal article" date="2009" name="Proc. Natl. Acad. Sci. U.S.A.">
        <title>On the chimeric nature, thermophilic origin, and phylogenetic placement of the Thermotogales.</title>
        <authorList>
            <person name="Zhaxybayeva O."/>
            <person name="Swithers K.S."/>
            <person name="Lapierre P."/>
            <person name="Fournier G.P."/>
            <person name="Bickhart D.M."/>
            <person name="DeBoy R.T."/>
            <person name="Nelson K.E."/>
            <person name="Nesbo C.L."/>
            <person name="Doolittle W.F."/>
            <person name="Gogarten J.P."/>
            <person name="Noll K.M."/>
        </authorList>
    </citation>
    <scope>NUCLEOTIDE SEQUENCE [LARGE SCALE GENOMIC DNA]</scope>
    <source>
        <strain evidence="6">ATCC BAA-301 / DSM 14385 / NBRC 107922 / TMO</strain>
    </source>
</reference>
<dbReference type="GO" id="GO:0005576">
    <property type="term" value="C:extracellular region"/>
    <property type="evidence" value="ECO:0007669"/>
    <property type="project" value="UniProtKB-SubCell"/>
</dbReference>
<dbReference type="HOGENOM" id="CLU_021894_2_0_0"/>
<keyword evidence="2" id="KW-0964">Secreted</keyword>
<accession>A8F6B8</accession>
<dbReference type="InterPro" id="IPR002022">
    <property type="entry name" value="Pec_lyase"/>
</dbReference>
<dbReference type="eggNOG" id="COG3866">
    <property type="taxonomic scope" value="Bacteria"/>
</dbReference>
<gene>
    <name evidence="5" type="ordered locus">Tlet_1137</name>
</gene>
<comment type="similarity">
    <text evidence="2">Belongs to the polysaccharide lyase 1 family.</text>
</comment>
<keyword evidence="1 2" id="KW-0456">Lyase</keyword>
<dbReference type="AlphaFoldDB" id="A8F6B8"/>
<reference evidence="5 6" key="1">
    <citation type="submission" date="2007-08" db="EMBL/GenBank/DDBJ databases">
        <title>Complete sequence of Thermotoga lettingae TMO.</title>
        <authorList>
            <consortium name="US DOE Joint Genome Institute"/>
            <person name="Copeland A."/>
            <person name="Lucas S."/>
            <person name="Lapidus A."/>
            <person name="Barry K."/>
            <person name="Glavina del Rio T."/>
            <person name="Dalin E."/>
            <person name="Tice H."/>
            <person name="Pitluck S."/>
            <person name="Foster B."/>
            <person name="Bruce D."/>
            <person name="Schmutz J."/>
            <person name="Larimer F."/>
            <person name="Land M."/>
            <person name="Hauser L."/>
            <person name="Kyrpides N."/>
            <person name="Mikhailova N."/>
            <person name="Nelson K."/>
            <person name="Gogarten J.P."/>
            <person name="Noll K."/>
            <person name="Richardson P."/>
        </authorList>
    </citation>
    <scope>NUCLEOTIDE SEQUENCE [LARGE SCALE GENOMIC DNA]</scope>
    <source>
        <strain evidence="6">ATCC BAA-301 / DSM 14385 / NBRC 107922 / TMO</strain>
    </source>
</reference>
<dbReference type="InterPro" id="IPR012334">
    <property type="entry name" value="Pectin_lyas_fold"/>
</dbReference>
<dbReference type="SUPFAM" id="SSF51126">
    <property type="entry name" value="Pectin lyase-like"/>
    <property type="match status" value="1"/>
</dbReference>
<evidence type="ECO:0000256" key="3">
    <source>
        <dbReference type="SAM" id="SignalP"/>
    </source>
</evidence>
<evidence type="ECO:0000256" key="1">
    <source>
        <dbReference type="ARBA" id="ARBA00023239"/>
    </source>
</evidence>
<sequence precursor="true">MKRLLLCVTILITLNMCFALETTLSEQPVGFASVDALGLNGTTGGLGGKVVYVKTGEELEKWSSSEEKYIIVIDGEIIFEPRREIKLTSNKTVIGINNAKLIGAGFIIKNQENIVIRNIHFEGFYMEDDPQGKKYDYDYINIEGSHHVWIDHCTFVNGNDGAVDITKFSSYVTVSWCKFVDHDKVSLVGSSDREDPQKASDSYKVTYHHNYFKNCIQRMPRVRFGTVHVFNNFYSAGFRTNVSGNVVPLYAIASTTNARVHVEANYFMGFGAKLMEEANVAFIPTTVTAGSSPEGYLSLGNNEAENIFVYCKEPQVKFLRESEPVFEPRQFYNYKLNSANEVPKIVVENSGSGKLVFVDIET</sequence>
<name>A8F6B8_PSELT</name>
<dbReference type="GO" id="GO:0030570">
    <property type="term" value="F:pectate lyase activity"/>
    <property type="evidence" value="ECO:0007669"/>
    <property type="project" value="InterPro"/>
</dbReference>
<dbReference type="OrthoDB" id="148600at2"/>
<dbReference type="InterPro" id="IPR011050">
    <property type="entry name" value="Pectin_lyase_fold/virulence"/>
</dbReference>
<evidence type="ECO:0000256" key="2">
    <source>
        <dbReference type="RuleBase" id="RU361173"/>
    </source>
</evidence>
<organism evidence="5 6">
    <name type="scientific">Pseudothermotoga lettingae (strain ATCC BAA-301 / DSM 14385 / NBRC 107922 / TMO)</name>
    <name type="common">Thermotoga lettingae</name>
    <dbReference type="NCBI Taxonomy" id="416591"/>
    <lineage>
        <taxon>Bacteria</taxon>
        <taxon>Thermotogati</taxon>
        <taxon>Thermotogota</taxon>
        <taxon>Thermotogae</taxon>
        <taxon>Thermotogales</taxon>
        <taxon>Thermotogaceae</taxon>
        <taxon>Pseudothermotoga</taxon>
    </lineage>
</organism>
<proteinExistence type="inferred from homology"/>
<feature type="domain" description="Pectate lyase" evidence="4">
    <location>
        <begin position="46"/>
        <end position="273"/>
    </location>
</feature>
<protein>
    <submittedName>
        <fullName evidence="5">Pectate lyase/Amb allergen</fullName>
    </submittedName>
</protein>
<evidence type="ECO:0000313" key="5">
    <source>
        <dbReference type="EMBL" id="ABV33702.1"/>
    </source>
</evidence>
<dbReference type="InterPro" id="IPR045032">
    <property type="entry name" value="PEL"/>
</dbReference>
<dbReference type="Gene3D" id="2.160.20.10">
    <property type="entry name" value="Single-stranded right-handed beta-helix, Pectin lyase-like"/>
    <property type="match status" value="1"/>
</dbReference>